<proteinExistence type="inferred from homology"/>
<dbReference type="SUPFAM" id="SSF159065">
    <property type="entry name" value="Dom34/Pelota N-terminal domain-like"/>
    <property type="match status" value="1"/>
</dbReference>
<evidence type="ECO:0000313" key="7">
    <source>
        <dbReference type="EMBL" id="KAK0403541.1"/>
    </source>
</evidence>
<comment type="caution">
    <text evidence="7">The sequence shown here is derived from an EMBL/GenBank/DDBJ whole genome shotgun (WGS) entry which is preliminary data.</text>
</comment>
<dbReference type="InterPro" id="IPR029064">
    <property type="entry name" value="Ribosomal_eL30-like_sf"/>
</dbReference>
<dbReference type="PANTHER" id="PTHR10853:SF0">
    <property type="entry name" value="PROTEIN PELOTA HOMOLOG"/>
    <property type="match status" value="1"/>
</dbReference>
<keyword evidence="5" id="KW-0479">Metal-binding</keyword>
<keyword evidence="8" id="KW-1185">Reference proteome</keyword>
<comment type="subcellular location">
    <subcellularLocation>
        <location evidence="2">Cytoplasm</location>
    </subcellularLocation>
</comment>
<organism evidence="7 8">
    <name type="scientific">Steinernema hermaphroditum</name>
    <dbReference type="NCBI Taxonomy" id="289476"/>
    <lineage>
        <taxon>Eukaryota</taxon>
        <taxon>Metazoa</taxon>
        <taxon>Ecdysozoa</taxon>
        <taxon>Nematoda</taxon>
        <taxon>Chromadorea</taxon>
        <taxon>Rhabditida</taxon>
        <taxon>Tylenchina</taxon>
        <taxon>Panagrolaimomorpha</taxon>
        <taxon>Strongyloidoidea</taxon>
        <taxon>Steinernematidae</taxon>
        <taxon>Steinernema</taxon>
    </lineage>
</organism>
<comment type="similarity">
    <text evidence="3">Belongs to the eukaryotic release factor 1 family. Pelota subfamily.</text>
</comment>
<evidence type="ECO:0000256" key="1">
    <source>
        <dbReference type="ARBA" id="ARBA00001968"/>
    </source>
</evidence>
<dbReference type="Pfam" id="PF26356">
    <property type="entry name" value="Pelota_N"/>
    <property type="match status" value="1"/>
</dbReference>
<evidence type="ECO:0000256" key="2">
    <source>
        <dbReference type="ARBA" id="ARBA00004496"/>
    </source>
</evidence>
<dbReference type="AlphaFoldDB" id="A0AA39HE23"/>
<dbReference type="GO" id="GO:0046872">
    <property type="term" value="F:metal ion binding"/>
    <property type="evidence" value="ECO:0007669"/>
    <property type="project" value="UniProtKB-KW"/>
</dbReference>
<dbReference type="Pfam" id="PF03464">
    <property type="entry name" value="eRF1_2"/>
    <property type="match status" value="1"/>
</dbReference>
<dbReference type="InterPro" id="IPR042226">
    <property type="entry name" value="eFR1_2_sf"/>
</dbReference>
<evidence type="ECO:0000313" key="8">
    <source>
        <dbReference type="Proteomes" id="UP001175271"/>
    </source>
</evidence>
<dbReference type="InterPro" id="IPR058547">
    <property type="entry name" value="Pelota_N"/>
</dbReference>
<dbReference type="InterPro" id="IPR005141">
    <property type="entry name" value="eRF1_2"/>
</dbReference>
<dbReference type="Gene3D" id="3.30.1330.30">
    <property type="match status" value="1"/>
</dbReference>
<dbReference type="SUPFAM" id="SSF53137">
    <property type="entry name" value="Translational machinery components"/>
    <property type="match status" value="1"/>
</dbReference>
<dbReference type="SUPFAM" id="SSF55315">
    <property type="entry name" value="L30e-like"/>
    <property type="match status" value="1"/>
</dbReference>
<dbReference type="Gene3D" id="3.30.420.60">
    <property type="entry name" value="eRF1 domain 2"/>
    <property type="match status" value="1"/>
</dbReference>
<dbReference type="InterPro" id="IPR038069">
    <property type="entry name" value="Pelota/DOM34_N"/>
</dbReference>
<name>A0AA39HE23_9BILA</name>
<reference evidence="7" key="1">
    <citation type="submission" date="2023-06" db="EMBL/GenBank/DDBJ databases">
        <title>Genomic analysis of the entomopathogenic nematode Steinernema hermaphroditum.</title>
        <authorList>
            <person name="Schwarz E.M."/>
            <person name="Heppert J.K."/>
            <person name="Baniya A."/>
            <person name="Schwartz H.T."/>
            <person name="Tan C.-H."/>
            <person name="Antoshechkin I."/>
            <person name="Sternberg P.W."/>
            <person name="Goodrich-Blair H."/>
            <person name="Dillman A.R."/>
        </authorList>
    </citation>
    <scope>NUCLEOTIDE SEQUENCE</scope>
    <source>
        <strain evidence="7">PS9179</strain>
        <tissue evidence="7">Whole animal</tissue>
    </source>
</reference>
<dbReference type="GO" id="GO:0070651">
    <property type="term" value="P:nonfunctional rRNA decay"/>
    <property type="evidence" value="ECO:0007669"/>
    <property type="project" value="TreeGrafter"/>
</dbReference>
<evidence type="ECO:0000256" key="4">
    <source>
        <dbReference type="ARBA" id="ARBA00022490"/>
    </source>
</evidence>
<evidence type="ECO:0000256" key="5">
    <source>
        <dbReference type="ARBA" id="ARBA00022723"/>
    </source>
</evidence>
<gene>
    <name evidence="7" type="ORF">QR680_016985</name>
</gene>
<evidence type="ECO:0000256" key="3">
    <source>
        <dbReference type="ARBA" id="ARBA00009504"/>
    </source>
</evidence>
<dbReference type="Pfam" id="PF03465">
    <property type="entry name" value="eRF1_3"/>
    <property type="match status" value="1"/>
</dbReference>
<dbReference type="Proteomes" id="UP001175271">
    <property type="component" value="Unassembled WGS sequence"/>
</dbReference>
<evidence type="ECO:0000259" key="6">
    <source>
        <dbReference type="SMART" id="SM01194"/>
    </source>
</evidence>
<dbReference type="InterPro" id="IPR005142">
    <property type="entry name" value="eRF1_3"/>
</dbReference>
<sequence>MKLISRDISGDRPGNGFVEMTCENVDDLANMYNIIRAGDVVTSFSQRRITKYYRAHCEFVISVTEVTCFDELTGELTIKGTICEANKYCHTGLCQTIILGKNQKFKLYKELWDTLDLRRLNECFGVNRPPDVAVIVAHAGIANLCLISSSVTLWKTPIRYYVPHKRKDHAAVHEIRMEKFLLKIAEHFIKHVDMKTVKRVIIAAGFVLREKIYRALITAGERRANNVVAEQNWKIMLTRASSGFPHALAEVLSNKIVKAALDGCKFQSEFDVINEFYEMMRVNEYRAVYGWTHTLFAAEMGCIGTLLISDALIRSWDPENRLKNVKIIEDIEHSGGRVHIISSMHVGGKQLSLIHNIAAILYREAPEIDDIPLSDDEAVDG</sequence>
<protein>
    <recommendedName>
        <fullName evidence="6">eRF1/Pelota-like N-terminal domain-containing protein</fullName>
    </recommendedName>
</protein>
<comment type="cofactor">
    <cofactor evidence="1">
        <name>a divalent metal cation</name>
        <dbReference type="ChEBI" id="CHEBI:60240"/>
    </cofactor>
</comment>
<dbReference type="PANTHER" id="PTHR10853">
    <property type="entry name" value="PELOTA"/>
    <property type="match status" value="1"/>
</dbReference>
<accession>A0AA39HE23</accession>
<dbReference type="GO" id="GO:0070481">
    <property type="term" value="P:nuclear-transcribed mRNA catabolic process, non-stop decay"/>
    <property type="evidence" value="ECO:0007669"/>
    <property type="project" value="InterPro"/>
</dbReference>
<dbReference type="GO" id="GO:0005737">
    <property type="term" value="C:cytoplasm"/>
    <property type="evidence" value="ECO:0007669"/>
    <property type="project" value="UniProtKB-SubCell"/>
</dbReference>
<feature type="domain" description="eRF1/Pelota-like N-terminal" evidence="6">
    <location>
        <begin position="1"/>
        <end position="125"/>
    </location>
</feature>
<dbReference type="SMART" id="SM01194">
    <property type="entry name" value="eRF1_1"/>
    <property type="match status" value="1"/>
</dbReference>
<keyword evidence="4" id="KW-0963">Cytoplasm</keyword>
<dbReference type="Gene3D" id="2.30.30.870">
    <property type="entry name" value="Pelota, domain A"/>
    <property type="match status" value="1"/>
</dbReference>
<dbReference type="EMBL" id="JAUCMV010000004">
    <property type="protein sequence ID" value="KAK0403541.1"/>
    <property type="molecule type" value="Genomic_DNA"/>
</dbReference>
<dbReference type="GO" id="GO:0071025">
    <property type="term" value="P:RNA surveillance"/>
    <property type="evidence" value="ECO:0007669"/>
    <property type="project" value="InterPro"/>
</dbReference>
<dbReference type="InterPro" id="IPR004405">
    <property type="entry name" value="TF_pelota"/>
</dbReference>
<dbReference type="InterPro" id="IPR005140">
    <property type="entry name" value="eRF1_Pelota-like_N"/>
</dbReference>
<dbReference type="GO" id="GO:0032790">
    <property type="term" value="P:ribosome disassembly"/>
    <property type="evidence" value="ECO:0007669"/>
    <property type="project" value="TreeGrafter"/>
</dbReference>
<dbReference type="GO" id="GO:0070966">
    <property type="term" value="P:nuclear-transcribed mRNA catabolic process, no-go decay"/>
    <property type="evidence" value="ECO:0007669"/>
    <property type="project" value="InterPro"/>
</dbReference>